<accession>A0A1W2A5R5</accession>
<gene>
    <name evidence="2" type="ORF">SAMN02746065_104160</name>
</gene>
<keyword evidence="3" id="KW-1185">Reference proteome</keyword>
<evidence type="ECO:0000259" key="1">
    <source>
        <dbReference type="Pfam" id="PF01966"/>
    </source>
</evidence>
<proteinExistence type="predicted"/>
<dbReference type="Proteomes" id="UP000192418">
    <property type="component" value="Unassembled WGS sequence"/>
</dbReference>
<sequence length="296" mass="33837">MIAYFSVLVLKKCKVLLKRSEGRQNIEYHTGRKNINRSPKEKFSEIYLKWRNRARQIVKNLPSPHFHHVCARQVSISREMLQQDALIQQIKARIYPLLDNDFGHGILHSELVCVDGAAIIQREMNSPEKAPELPREVIRNMQLIQIAGLLHDTKRKEQDHAEKGAEFAQQFLKNKEFGITSLEIETVSSAIAQHEAFQIVSPEAATASLISDALYDADKFRWGPDNLTHTVWDMVIYKNVPPRQFLNKFPTGLDKMAQIGQTFRTDTGKQFGPDFINIGMAAGVHLFKEINSESMQ</sequence>
<dbReference type="SUPFAM" id="SSF109604">
    <property type="entry name" value="HD-domain/PDEase-like"/>
    <property type="match status" value="1"/>
</dbReference>
<dbReference type="AlphaFoldDB" id="A0A1W2A5R5"/>
<dbReference type="InterPro" id="IPR003607">
    <property type="entry name" value="HD/PDEase_dom"/>
</dbReference>
<dbReference type="CDD" id="cd00077">
    <property type="entry name" value="HDc"/>
    <property type="match status" value="1"/>
</dbReference>
<feature type="domain" description="HD" evidence="1">
    <location>
        <begin position="125"/>
        <end position="199"/>
    </location>
</feature>
<dbReference type="Pfam" id="PF01966">
    <property type="entry name" value="HD"/>
    <property type="match status" value="1"/>
</dbReference>
<name>A0A1W2A5R5_9BACT</name>
<evidence type="ECO:0000313" key="3">
    <source>
        <dbReference type="Proteomes" id="UP000192418"/>
    </source>
</evidence>
<reference evidence="2 3" key="1">
    <citation type="submission" date="2017-04" db="EMBL/GenBank/DDBJ databases">
        <authorList>
            <person name="Afonso C.L."/>
            <person name="Miller P.J."/>
            <person name="Scott M.A."/>
            <person name="Spackman E."/>
            <person name="Goraichik I."/>
            <person name="Dimitrov K.M."/>
            <person name="Suarez D.L."/>
            <person name="Swayne D.E."/>
        </authorList>
    </citation>
    <scope>NUCLEOTIDE SEQUENCE [LARGE SCALE GENOMIC DNA]</scope>
    <source>
        <strain evidence="2 3">DSM 3385</strain>
    </source>
</reference>
<dbReference type="STRING" id="1121400.SAMN02746065_104160"/>
<organism evidence="2 3">
    <name type="scientific">Desulfocicer vacuolatum DSM 3385</name>
    <dbReference type="NCBI Taxonomy" id="1121400"/>
    <lineage>
        <taxon>Bacteria</taxon>
        <taxon>Pseudomonadati</taxon>
        <taxon>Thermodesulfobacteriota</taxon>
        <taxon>Desulfobacteria</taxon>
        <taxon>Desulfobacterales</taxon>
        <taxon>Desulfobacteraceae</taxon>
        <taxon>Desulfocicer</taxon>
    </lineage>
</organism>
<evidence type="ECO:0000313" key="2">
    <source>
        <dbReference type="EMBL" id="SMC56014.1"/>
    </source>
</evidence>
<dbReference type="EMBL" id="FWXY01000004">
    <property type="protein sequence ID" value="SMC56014.1"/>
    <property type="molecule type" value="Genomic_DNA"/>
</dbReference>
<dbReference type="Gene3D" id="1.10.3210.10">
    <property type="entry name" value="Hypothetical protein af1432"/>
    <property type="match status" value="1"/>
</dbReference>
<dbReference type="InterPro" id="IPR006674">
    <property type="entry name" value="HD_domain"/>
</dbReference>
<protein>
    <submittedName>
        <fullName evidence="2">HD domain-containing protein</fullName>
    </submittedName>
</protein>